<proteinExistence type="predicted"/>
<evidence type="ECO:0000313" key="2">
    <source>
        <dbReference type="Proteomes" id="UP000003980"/>
    </source>
</evidence>
<dbReference type="HOGENOM" id="CLU_3094174_0_0_2"/>
<reference evidence="1 2" key="1">
    <citation type="submission" date="2012-01" db="EMBL/GenBank/DDBJ databases">
        <title>Improved High-Quality Draft sequence of Metallosphaera yellowstonensis MK1.</title>
        <authorList>
            <consortium name="US DOE Joint Genome Institute"/>
            <person name="Lucas S."/>
            <person name="Han J."/>
            <person name="Cheng J.-F."/>
            <person name="Goodwin L."/>
            <person name="Pitluck S."/>
            <person name="Peters L."/>
            <person name="Teshima H."/>
            <person name="Detter J.C."/>
            <person name="Han C."/>
            <person name="Tapia R."/>
            <person name="Land M."/>
            <person name="Hauser L."/>
            <person name="Kyrpides N."/>
            <person name="Kozubal M."/>
            <person name="Macur R.E."/>
            <person name="Jay Z."/>
            <person name="Inskeep W."/>
            <person name="Woyke T."/>
        </authorList>
    </citation>
    <scope>NUCLEOTIDE SEQUENCE [LARGE SCALE GENOMIC DNA]</scope>
    <source>
        <strain evidence="1 2">MK1</strain>
    </source>
</reference>
<dbReference type="EMBL" id="JH597761">
    <property type="protein sequence ID" value="EHP69780.1"/>
    <property type="molecule type" value="Genomic_DNA"/>
</dbReference>
<sequence>MPNEVRIYLEVRKSKPDTDKILTLGTRNVYISGSQAIFQFVIIPITAMLTV</sequence>
<name>H2C4B5_9CREN</name>
<dbReference type="AlphaFoldDB" id="H2C4B5"/>
<dbReference type="eggNOG" id="arCOG06267">
    <property type="taxonomic scope" value="Archaea"/>
</dbReference>
<keyword evidence="2" id="KW-1185">Reference proteome</keyword>
<organism evidence="1 2">
    <name type="scientific">Metallosphaera yellowstonensis MK1</name>
    <dbReference type="NCBI Taxonomy" id="671065"/>
    <lineage>
        <taxon>Archaea</taxon>
        <taxon>Thermoproteota</taxon>
        <taxon>Thermoprotei</taxon>
        <taxon>Sulfolobales</taxon>
        <taxon>Sulfolobaceae</taxon>
        <taxon>Metallosphaera</taxon>
    </lineage>
</organism>
<dbReference type="RefSeq" id="WP_009069891.1">
    <property type="nucleotide sequence ID" value="NZ_JH597761.1"/>
</dbReference>
<dbReference type="Proteomes" id="UP000003980">
    <property type="component" value="Unassembled WGS sequence"/>
</dbReference>
<accession>H2C4B5</accession>
<gene>
    <name evidence="1" type="ORF">MetMK1DRAFT_00002820</name>
</gene>
<dbReference type="OrthoDB" id="10480at2157"/>
<evidence type="ECO:0000313" key="1">
    <source>
        <dbReference type="EMBL" id="EHP69780.1"/>
    </source>
</evidence>
<protein>
    <submittedName>
        <fullName evidence="1">Uncharacterized protein</fullName>
    </submittedName>
</protein>